<keyword evidence="2" id="KW-1133">Transmembrane helix</keyword>
<evidence type="ECO:0000313" key="4">
    <source>
        <dbReference type="Proteomes" id="UP000504844"/>
    </source>
</evidence>
<keyword evidence="1" id="KW-0175">Coiled coil</keyword>
<evidence type="ECO:0000256" key="2">
    <source>
        <dbReference type="SAM" id="Phobius"/>
    </source>
</evidence>
<dbReference type="EMBL" id="CP054143">
    <property type="protein sequence ID" value="QKJ66365.1"/>
    <property type="molecule type" value="Genomic_DNA"/>
</dbReference>
<name>A0A6M8SML1_9NEIS</name>
<reference evidence="3 4" key="1">
    <citation type="submission" date="2020-05" db="EMBL/GenBank/DDBJ databases">
        <title>Complete genome sequence of Deefgea sp. D17.</title>
        <authorList>
            <person name="Bae J.-W."/>
            <person name="Han J.E."/>
        </authorList>
    </citation>
    <scope>NUCLEOTIDE SEQUENCE [LARGE SCALE GENOMIC DNA]</scope>
    <source>
        <strain evidence="3 4">D17</strain>
    </source>
</reference>
<proteinExistence type="predicted"/>
<protein>
    <submittedName>
        <fullName evidence="3">Uroporphyrinogen-III C-methyltransferase</fullName>
    </submittedName>
</protein>
<gene>
    <name evidence="3" type="ORF">HQN60_06440</name>
</gene>
<keyword evidence="4" id="KW-1185">Reference proteome</keyword>
<sequence>MNQDNPNTFSAALNTTPRRAMPQPALILAIVAILASAGAWLYQQNAMESLKLELSRELANNNKLQQELRQSSLQSSQAQQKIISRLDIQENKQAESSARQEALNNMYDNLSRGETLHSLAEVEQMLSFASQQLQIAGDINSALTALNNIDVQLAQLNRPELISVRQALTKDINTLKGTPYLDVIGITAKLNSIIDSVDQLPLIVDAGHNIAPAHQANTQHNAAQRLGAEIWHELKQLIQIRRIDQPDLILLSPEQGFFLRENIKLRLLNARAALLLRNETAFRSDLKATERYLQQFFDARAPATDNAIKVLRQLQTHPLAITMPDLSASLAAVRNARTTAERANP</sequence>
<keyword evidence="3" id="KW-0489">Methyltransferase</keyword>
<evidence type="ECO:0000313" key="3">
    <source>
        <dbReference type="EMBL" id="QKJ66365.1"/>
    </source>
</evidence>
<dbReference type="PANTHER" id="PTHR38043">
    <property type="entry name" value="PROTEIN HEMX"/>
    <property type="match status" value="1"/>
</dbReference>
<dbReference type="RefSeq" id="WP_173532869.1">
    <property type="nucleotide sequence ID" value="NZ_CP054143.1"/>
</dbReference>
<dbReference type="Pfam" id="PF04375">
    <property type="entry name" value="HemX"/>
    <property type="match status" value="1"/>
</dbReference>
<feature type="coiled-coil region" evidence="1">
    <location>
        <begin position="47"/>
        <end position="81"/>
    </location>
</feature>
<dbReference type="GO" id="GO:0032259">
    <property type="term" value="P:methylation"/>
    <property type="evidence" value="ECO:0007669"/>
    <property type="project" value="UniProtKB-KW"/>
</dbReference>
<organism evidence="3 4">
    <name type="scientific">Deefgea piscis</name>
    <dbReference type="NCBI Taxonomy" id="2739061"/>
    <lineage>
        <taxon>Bacteria</taxon>
        <taxon>Pseudomonadati</taxon>
        <taxon>Pseudomonadota</taxon>
        <taxon>Betaproteobacteria</taxon>
        <taxon>Neisseriales</taxon>
        <taxon>Chitinibacteraceae</taxon>
        <taxon>Deefgea</taxon>
    </lineage>
</organism>
<keyword evidence="3" id="KW-0808">Transferase</keyword>
<dbReference type="InterPro" id="IPR007470">
    <property type="entry name" value="HemX"/>
</dbReference>
<dbReference type="PANTHER" id="PTHR38043:SF1">
    <property type="entry name" value="PROTEIN HEMX"/>
    <property type="match status" value="1"/>
</dbReference>
<keyword evidence="2" id="KW-0812">Transmembrane</keyword>
<dbReference type="GO" id="GO:0008168">
    <property type="term" value="F:methyltransferase activity"/>
    <property type="evidence" value="ECO:0007669"/>
    <property type="project" value="UniProtKB-KW"/>
</dbReference>
<dbReference type="AlphaFoldDB" id="A0A6M8SML1"/>
<dbReference type="Proteomes" id="UP000504844">
    <property type="component" value="Chromosome"/>
</dbReference>
<feature type="transmembrane region" description="Helical" evidence="2">
    <location>
        <begin position="20"/>
        <end position="42"/>
    </location>
</feature>
<keyword evidence="2" id="KW-0472">Membrane</keyword>
<evidence type="ECO:0000256" key="1">
    <source>
        <dbReference type="SAM" id="Coils"/>
    </source>
</evidence>
<accession>A0A6M8SML1</accession>
<dbReference type="KEGG" id="dee:HQN60_06440"/>